<dbReference type="EMBL" id="JABACJ020000037">
    <property type="protein sequence ID" value="MBU3878520.1"/>
    <property type="molecule type" value="Genomic_DNA"/>
</dbReference>
<feature type="region of interest" description="Disordered" evidence="2">
    <location>
        <begin position="1"/>
        <end position="58"/>
    </location>
</feature>
<accession>A0ABS6DA83</accession>
<evidence type="ECO:0000256" key="2">
    <source>
        <dbReference type="SAM" id="MobiDB-lite"/>
    </source>
</evidence>
<evidence type="ECO:0000256" key="1">
    <source>
        <dbReference type="ARBA" id="ARBA00022801"/>
    </source>
</evidence>
<keyword evidence="5" id="KW-1185">Reference proteome</keyword>
<dbReference type="Proteomes" id="UP000723714">
    <property type="component" value="Unassembled WGS sequence"/>
</dbReference>
<gene>
    <name evidence="4" type="ORF">HGO97_022225</name>
</gene>
<dbReference type="SMART" id="SM00646">
    <property type="entry name" value="Ami_3"/>
    <property type="match status" value="1"/>
</dbReference>
<dbReference type="InterPro" id="IPR050695">
    <property type="entry name" value="N-acetylmuramoyl_amidase_3"/>
</dbReference>
<feature type="compositionally biased region" description="Basic and acidic residues" evidence="2">
    <location>
        <begin position="22"/>
        <end position="31"/>
    </location>
</feature>
<comment type="caution">
    <text evidence="4">The sequence shown here is derived from an EMBL/GenBank/DDBJ whole genome shotgun (WGS) entry which is preliminary data.</text>
</comment>
<name>A0ABS6DA83_9FIRM</name>
<sequence length="271" mass="30027">MRELKAVESSSELMESKTQVVHQEKLADQDTSKTQLDNSKKSNNIEQRGKQKKQKVLGTQKTIIALDPGHQGPGIDMSGMEENAPGSGIMKQRNNSGTTGRYSGIPEYQLNLDIALQVKAQLVQRGYEVVMSRENNDTAVSNRERAIQANESGALFCVRIHANGSEDPESYGALCLIPSQENPTAGNLYDKSFKLASDILECYCEETGFENRGVQVNDTMTGINWSQIPVVILEMGFMTNEREDTLMAEDTFQKTMADGIVQGIEKYCTEK</sequence>
<proteinExistence type="predicted"/>
<dbReference type="PANTHER" id="PTHR30404:SF0">
    <property type="entry name" value="N-ACETYLMURAMOYL-L-ALANINE AMIDASE AMIC"/>
    <property type="match status" value="1"/>
</dbReference>
<feature type="compositionally biased region" description="Polar residues" evidence="2">
    <location>
        <begin position="8"/>
        <end position="21"/>
    </location>
</feature>
<dbReference type="InterPro" id="IPR002508">
    <property type="entry name" value="MurNAc-LAA_cat"/>
</dbReference>
<evidence type="ECO:0000259" key="3">
    <source>
        <dbReference type="PROSITE" id="PS51303"/>
    </source>
</evidence>
<dbReference type="InterPro" id="IPR010442">
    <property type="entry name" value="PET_domain"/>
</dbReference>
<dbReference type="Pfam" id="PF01520">
    <property type="entry name" value="Amidase_3"/>
    <property type="match status" value="1"/>
</dbReference>
<evidence type="ECO:0000313" key="5">
    <source>
        <dbReference type="Proteomes" id="UP000723714"/>
    </source>
</evidence>
<dbReference type="CDD" id="cd02696">
    <property type="entry name" value="MurNAc-LAA"/>
    <property type="match status" value="1"/>
</dbReference>
<feature type="compositionally biased region" description="Polar residues" evidence="2">
    <location>
        <begin position="32"/>
        <end position="46"/>
    </location>
</feature>
<dbReference type="PROSITE" id="PS51303">
    <property type="entry name" value="PET"/>
    <property type="match status" value="1"/>
</dbReference>
<reference evidence="4 5" key="1">
    <citation type="submission" date="2021-06" db="EMBL/GenBank/DDBJ databases">
        <title>Faecalicatena sp. nov. isolated from porcine feces.</title>
        <authorList>
            <person name="Oh B.S."/>
            <person name="Lee J.H."/>
        </authorList>
    </citation>
    <scope>NUCLEOTIDE SEQUENCE [LARGE SCALE GENOMIC DNA]</scope>
    <source>
        <strain evidence="4 5">AGMB00832</strain>
    </source>
</reference>
<protein>
    <submittedName>
        <fullName evidence="4">N-acetylmuramoyl-L-alanine amidase</fullName>
    </submittedName>
</protein>
<keyword evidence="1" id="KW-0378">Hydrolase</keyword>
<feature type="domain" description="PET" evidence="3">
    <location>
        <begin position="1"/>
        <end position="72"/>
    </location>
</feature>
<organism evidence="4 5">
    <name type="scientific">Faecalicatena faecalis</name>
    <dbReference type="NCBI Taxonomy" id="2726362"/>
    <lineage>
        <taxon>Bacteria</taxon>
        <taxon>Bacillati</taxon>
        <taxon>Bacillota</taxon>
        <taxon>Clostridia</taxon>
        <taxon>Lachnospirales</taxon>
        <taxon>Lachnospiraceae</taxon>
        <taxon>Faecalicatena</taxon>
    </lineage>
</organism>
<evidence type="ECO:0000313" key="4">
    <source>
        <dbReference type="EMBL" id="MBU3878520.1"/>
    </source>
</evidence>
<dbReference type="PANTHER" id="PTHR30404">
    <property type="entry name" value="N-ACETYLMURAMOYL-L-ALANINE AMIDASE"/>
    <property type="match status" value="1"/>
</dbReference>